<organism evidence="1 2">
    <name type="scientific">Anoxybacillus pushchinoensis</name>
    <dbReference type="NCBI Taxonomy" id="150248"/>
    <lineage>
        <taxon>Bacteria</taxon>
        <taxon>Bacillati</taxon>
        <taxon>Bacillota</taxon>
        <taxon>Bacilli</taxon>
        <taxon>Bacillales</taxon>
        <taxon>Anoxybacillaceae</taxon>
        <taxon>Anoxybacillus</taxon>
    </lineage>
</organism>
<keyword evidence="2" id="KW-1185">Reference proteome</keyword>
<dbReference type="AlphaFoldDB" id="A0A1I0U689"/>
<proteinExistence type="predicted"/>
<protein>
    <submittedName>
        <fullName evidence="1">Uncharacterized protein</fullName>
    </submittedName>
</protein>
<sequence>MVMKTKGVVLLKIKTKKGREGKCKQLKKRNFILMANG</sequence>
<evidence type="ECO:0000313" key="2">
    <source>
        <dbReference type="Proteomes" id="UP000198979"/>
    </source>
</evidence>
<dbReference type="STRING" id="150248.SAMN05216169_10918"/>
<dbReference type="Proteomes" id="UP000198979">
    <property type="component" value="Unassembled WGS sequence"/>
</dbReference>
<evidence type="ECO:0000313" key="1">
    <source>
        <dbReference type="EMBL" id="SFA59558.1"/>
    </source>
</evidence>
<dbReference type="EMBL" id="FOJQ01000091">
    <property type="protein sequence ID" value="SFA59558.1"/>
    <property type="molecule type" value="Genomic_DNA"/>
</dbReference>
<gene>
    <name evidence="1" type="ORF">SAMN05216169_10918</name>
</gene>
<name>A0A1I0U689_9BACL</name>
<reference evidence="2" key="1">
    <citation type="submission" date="2016-10" db="EMBL/GenBank/DDBJ databases">
        <authorList>
            <person name="Varghese N."/>
            <person name="Submissions S."/>
        </authorList>
    </citation>
    <scope>NUCLEOTIDE SEQUENCE [LARGE SCALE GENOMIC DNA]</scope>
    <source>
        <strain evidence="2">K1</strain>
    </source>
</reference>
<accession>A0A1I0U689</accession>